<dbReference type="EMBL" id="FPBX01000037">
    <property type="protein sequence ID" value="SFU92240.1"/>
    <property type="molecule type" value="Genomic_DNA"/>
</dbReference>
<dbReference type="CDD" id="cd06578">
    <property type="entry name" value="HemD"/>
    <property type="match status" value="1"/>
</dbReference>
<proteinExistence type="predicted"/>
<evidence type="ECO:0000313" key="2">
    <source>
        <dbReference type="EMBL" id="SFU92240.1"/>
    </source>
</evidence>
<dbReference type="RefSeq" id="WP_054257878.1">
    <property type="nucleotide sequence ID" value="NZ_CYIG01000062.1"/>
</dbReference>
<dbReference type="OrthoDB" id="9787650at2"/>
<reference evidence="2 3" key="1">
    <citation type="submission" date="2016-10" db="EMBL/GenBank/DDBJ databases">
        <authorList>
            <person name="de Groot N.N."/>
        </authorList>
    </citation>
    <scope>NUCLEOTIDE SEQUENCE [LARGE SCALE GENOMIC DNA]</scope>
    <source>
        <strain evidence="2 3">R-24608</strain>
    </source>
</reference>
<dbReference type="Proteomes" id="UP000183656">
    <property type="component" value="Unassembled WGS sequence"/>
</dbReference>
<dbReference type="SUPFAM" id="SSF69618">
    <property type="entry name" value="HemD-like"/>
    <property type="match status" value="1"/>
</dbReference>
<dbReference type="InterPro" id="IPR036108">
    <property type="entry name" value="4pyrrol_syn_uPrphyn_synt_sf"/>
</dbReference>
<dbReference type="GO" id="GO:0033014">
    <property type="term" value="P:tetrapyrrole biosynthetic process"/>
    <property type="evidence" value="ECO:0007669"/>
    <property type="project" value="InterPro"/>
</dbReference>
<dbReference type="Gene3D" id="3.40.50.10090">
    <property type="match status" value="2"/>
</dbReference>
<evidence type="ECO:0000313" key="3">
    <source>
        <dbReference type="Proteomes" id="UP000183656"/>
    </source>
</evidence>
<dbReference type="AlphaFoldDB" id="A0A1I7K4B7"/>
<dbReference type="Pfam" id="PF02602">
    <property type="entry name" value="HEM4"/>
    <property type="match status" value="1"/>
</dbReference>
<keyword evidence="3" id="KW-1185">Reference proteome</keyword>
<dbReference type="InterPro" id="IPR003754">
    <property type="entry name" value="4pyrrol_synth_uPrphyn_synth"/>
</dbReference>
<protein>
    <submittedName>
        <fullName evidence="2">Uroporphyrinogen-III synthase</fullName>
    </submittedName>
</protein>
<dbReference type="STRING" id="343013.SAMN04489707_103724"/>
<name>A0A1I7K4B7_9BURK</name>
<organism evidence="2 3">
    <name type="scientific">Paenacidovorax caeni</name>
    <dbReference type="NCBI Taxonomy" id="343013"/>
    <lineage>
        <taxon>Bacteria</taxon>
        <taxon>Pseudomonadati</taxon>
        <taxon>Pseudomonadota</taxon>
        <taxon>Betaproteobacteria</taxon>
        <taxon>Burkholderiales</taxon>
        <taxon>Comamonadaceae</taxon>
        <taxon>Paenacidovorax</taxon>
    </lineage>
</organism>
<dbReference type="GO" id="GO:0004852">
    <property type="term" value="F:uroporphyrinogen-III synthase activity"/>
    <property type="evidence" value="ECO:0007669"/>
    <property type="project" value="InterPro"/>
</dbReference>
<feature type="domain" description="Tetrapyrrole biosynthesis uroporphyrinogen III synthase" evidence="1">
    <location>
        <begin position="15"/>
        <end position="252"/>
    </location>
</feature>
<gene>
    <name evidence="2" type="ORF">SAMN04489707_103724</name>
</gene>
<sequence length="269" mass="28099">MRRVLVTRPAQDAAQWVADLQAQGIAAEALPLIAITASPSNQAALQAARERLAHPPAFYRAVMFVSGNAVEHFFESNHAPALTGKALAALETRAWTPGPGTARALLQRGVPAECIDGPAPDAAQFDSEALWARVAPQVRPGDRVLVVRGASAGEPPGLGQGRDWLAARIHAAGGQVDFVVAYERGAPAFDAPQQALARRAAHDGTLWLFSSSEAIAHLGRALPGQDWAAAHALATHPRIAQAARTAGFGCVSECKPALADVAAFIKSCP</sequence>
<accession>A0A1I7K4B7</accession>
<evidence type="ECO:0000259" key="1">
    <source>
        <dbReference type="Pfam" id="PF02602"/>
    </source>
</evidence>